<evidence type="ECO:0000313" key="9">
    <source>
        <dbReference type="EMBL" id="KGK36139.1"/>
    </source>
</evidence>
<feature type="region of interest" description="Disordered" evidence="8">
    <location>
        <begin position="1"/>
        <end position="22"/>
    </location>
</feature>
<dbReference type="InterPro" id="IPR016696">
    <property type="entry name" value="TRAPP-I_su5"/>
</dbReference>
<evidence type="ECO:0000256" key="6">
    <source>
        <dbReference type="ARBA" id="ARBA00022892"/>
    </source>
</evidence>
<dbReference type="GO" id="GO:1990071">
    <property type="term" value="C:TRAPPII protein complex"/>
    <property type="evidence" value="ECO:0007669"/>
    <property type="project" value="TreeGrafter"/>
</dbReference>
<dbReference type="GO" id="GO:0006888">
    <property type="term" value="P:endoplasmic reticulum to Golgi vesicle-mediated transport"/>
    <property type="evidence" value="ECO:0007669"/>
    <property type="project" value="TreeGrafter"/>
</dbReference>
<dbReference type="Proteomes" id="UP000029867">
    <property type="component" value="Unassembled WGS sequence"/>
</dbReference>
<evidence type="ECO:0000256" key="7">
    <source>
        <dbReference type="ARBA" id="ARBA00023034"/>
    </source>
</evidence>
<name>A0A099NVZ3_PICKU</name>
<comment type="similarity">
    <text evidence="3">Belongs to the TRAPP small subunits family. BET3 subfamily.</text>
</comment>
<dbReference type="Gene3D" id="3.30.1380.20">
    <property type="entry name" value="Trafficking protein particle complex subunit 3"/>
    <property type="match status" value="1"/>
</dbReference>
<comment type="caution">
    <text evidence="9">The sequence shown here is derived from an EMBL/GenBank/DDBJ whole genome shotgun (WGS) entry which is preliminary data.</text>
</comment>
<dbReference type="GO" id="GO:0005783">
    <property type="term" value="C:endoplasmic reticulum"/>
    <property type="evidence" value="ECO:0007669"/>
    <property type="project" value="UniProtKB-SubCell"/>
</dbReference>
<dbReference type="HOGENOM" id="CLU_811490_0_0_1"/>
<proteinExistence type="inferred from homology"/>
<evidence type="ECO:0000256" key="3">
    <source>
        <dbReference type="ARBA" id="ARBA00006218"/>
    </source>
</evidence>
<keyword evidence="5" id="KW-0256">Endoplasmic reticulum</keyword>
<comment type="subcellular location">
    <subcellularLocation>
        <location evidence="1">Endoplasmic reticulum</location>
    </subcellularLocation>
    <subcellularLocation>
        <location evidence="2">Golgi apparatus</location>
    </subcellularLocation>
</comment>
<dbReference type="AlphaFoldDB" id="A0A099NVZ3"/>
<keyword evidence="7" id="KW-0333">Golgi apparatus</keyword>
<accession>A0A099NVZ3</accession>
<reference evidence="10" key="1">
    <citation type="journal article" date="2014" name="Microb. Cell Fact.">
        <title>Exploiting Issatchenkia orientalis SD108 for succinic acid production.</title>
        <authorList>
            <person name="Xiao H."/>
            <person name="Shao Z."/>
            <person name="Jiang Y."/>
            <person name="Dole S."/>
            <person name="Zhao H."/>
        </authorList>
    </citation>
    <scope>NUCLEOTIDE SEQUENCE [LARGE SCALE GENOMIC DNA]</scope>
    <source>
        <strain evidence="10">SD108</strain>
    </source>
</reference>
<dbReference type="InterPro" id="IPR007194">
    <property type="entry name" value="TRAPP_component"/>
</dbReference>
<dbReference type="Pfam" id="PF04051">
    <property type="entry name" value="TRAPP"/>
    <property type="match status" value="1"/>
</dbReference>
<organism evidence="9 10">
    <name type="scientific">Pichia kudriavzevii</name>
    <name type="common">Yeast</name>
    <name type="synonym">Issatchenkia orientalis</name>
    <dbReference type="NCBI Taxonomy" id="4909"/>
    <lineage>
        <taxon>Eukaryota</taxon>
        <taxon>Fungi</taxon>
        <taxon>Dikarya</taxon>
        <taxon>Ascomycota</taxon>
        <taxon>Saccharomycotina</taxon>
        <taxon>Pichiomycetes</taxon>
        <taxon>Pichiales</taxon>
        <taxon>Pichiaceae</taxon>
        <taxon>Pichia</taxon>
    </lineage>
</organism>
<keyword evidence="4" id="KW-0813">Transport</keyword>
<keyword evidence="6" id="KW-0931">ER-Golgi transport</keyword>
<dbReference type="InterPro" id="IPR024096">
    <property type="entry name" value="NO_sig/Golgi_transp_ligand-bd"/>
</dbReference>
<evidence type="ECO:0000313" key="10">
    <source>
        <dbReference type="Proteomes" id="UP000029867"/>
    </source>
</evidence>
<dbReference type="PANTHER" id="PTHR20902:SF0">
    <property type="entry name" value="TRAFFICKING PROTEIN PARTICLE COMPLEX SUBUNIT 5"/>
    <property type="match status" value="1"/>
</dbReference>
<sequence length="342" mass="38741">MSNFSNGYNPTRGPSLGPSAVPTLSVPAQAASPLTSPGAVKKQQVVSSQIYDRNLNRSKHQISLSSLSFLFMQIIRLNLNNSNSLSTLERKLNNLGYSIGLKYLDLTSLRLNAINPSSSKSASLNQKRCISILEILNFLTTSLWPSLFDKKADSLEKSKDHANQFMIIDNDPCMSRFISLPKDYQSLNTEAIVAGIIEGALDAAYFSCEVSAHSVPLENYPQRTVYLIKEVYSPQCELKSNEIPSSLTSTPKSATKTSTLDWLDKWVNLSKLNRKKVTFKDKIEDEPPLSIRDLNTSCLLRRRRWDWYNYQRVKLFDYKIVKVSSHYYKSKQHRNLGDLLPF</sequence>
<protein>
    <recommendedName>
        <fullName evidence="11">Trafficking protein particle complex subunit</fullName>
    </recommendedName>
</protein>
<dbReference type="CDD" id="cd14943">
    <property type="entry name" value="TRAPPC5_Trs31"/>
    <property type="match status" value="1"/>
</dbReference>
<evidence type="ECO:0000256" key="5">
    <source>
        <dbReference type="ARBA" id="ARBA00022824"/>
    </source>
</evidence>
<evidence type="ECO:0000256" key="4">
    <source>
        <dbReference type="ARBA" id="ARBA00022448"/>
    </source>
</evidence>
<dbReference type="PANTHER" id="PTHR20902">
    <property type="entry name" value="41-2 PROTEIN ANTIGEN-RELATED"/>
    <property type="match status" value="1"/>
</dbReference>
<dbReference type="SUPFAM" id="SSF111126">
    <property type="entry name" value="Ligand-binding domain in the NO signalling and Golgi transport"/>
    <property type="match status" value="1"/>
</dbReference>
<dbReference type="eggNOG" id="KOG3315">
    <property type="taxonomic scope" value="Eukaryota"/>
</dbReference>
<evidence type="ECO:0000256" key="8">
    <source>
        <dbReference type="SAM" id="MobiDB-lite"/>
    </source>
</evidence>
<gene>
    <name evidence="9" type="ORF">JL09_g4711</name>
</gene>
<evidence type="ECO:0000256" key="2">
    <source>
        <dbReference type="ARBA" id="ARBA00004555"/>
    </source>
</evidence>
<dbReference type="VEuPathDB" id="FungiDB:C5L36_0A08230"/>
<dbReference type="GO" id="GO:1990072">
    <property type="term" value="C:TRAPPIII protein complex"/>
    <property type="evidence" value="ECO:0007669"/>
    <property type="project" value="TreeGrafter"/>
</dbReference>
<evidence type="ECO:0008006" key="11">
    <source>
        <dbReference type="Google" id="ProtNLM"/>
    </source>
</evidence>
<evidence type="ECO:0000256" key="1">
    <source>
        <dbReference type="ARBA" id="ARBA00004240"/>
    </source>
</evidence>
<dbReference type="EMBL" id="JQFK01000133">
    <property type="protein sequence ID" value="KGK36139.1"/>
    <property type="molecule type" value="Genomic_DNA"/>
</dbReference>
<dbReference type="GO" id="GO:1990070">
    <property type="term" value="C:TRAPPI protein complex"/>
    <property type="evidence" value="ECO:0007669"/>
    <property type="project" value="TreeGrafter"/>
</dbReference>